<evidence type="ECO:0000313" key="3">
    <source>
        <dbReference type="Proteomes" id="UP001595898"/>
    </source>
</evidence>
<dbReference type="Proteomes" id="UP001595898">
    <property type="component" value="Unassembled WGS sequence"/>
</dbReference>
<name>A0ABD5PN31_9EURY</name>
<evidence type="ECO:0000256" key="1">
    <source>
        <dbReference type="SAM" id="MobiDB-lite"/>
    </source>
</evidence>
<comment type="caution">
    <text evidence="2">The sequence shown here is derived from an EMBL/GenBank/DDBJ whole genome shotgun (WGS) entry which is preliminary data.</text>
</comment>
<keyword evidence="3" id="KW-1185">Reference proteome</keyword>
<dbReference type="EMBL" id="JBHSFA010000004">
    <property type="protein sequence ID" value="MFC4541871.1"/>
    <property type="molecule type" value="Genomic_DNA"/>
</dbReference>
<reference evidence="2 3" key="1">
    <citation type="journal article" date="2019" name="Int. J. Syst. Evol. Microbiol.">
        <title>The Global Catalogue of Microorganisms (GCM) 10K type strain sequencing project: providing services to taxonomists for standard genome sequencing and annotation.</title>
        <authorList>
            <consortium name="The Broad Institute Genomics Platform"/>
            <consortium name="The Broad Institute Genome Sequencing Center for Infectious Disease"/>
            <person name="Wu L."/>
            <person name="Ma J."/>
        </authorList>
    </citation>
    <scope>NUCLEOTIDE SEQUENCE [LARGE SCALE GENOMIC DNA]</scope>
    <source>
        <strain evidence="2 3">WLHS5</strain>
    </source>
</reference>
<sequence>MSIRHTKPRSTATAPPPQSEPIGGTTRSITDEAPVTFAAEQTTRLQNLVDEHNAAFVSRSLADGD</sequence>
<dbReference type="AlphaFoldDB" id="A0ABD5PN31"/>
<proteinExistence type="predicted"/>
<gene>
    <name evidence="2" type="ORF">ACFO5R_08005</name>
</gene>
<evidence type="ECO:0000313" key="2">
    <source>
        <dbReference type="EMBL" id="MFC4541871.1"/>
    </source>
</evidence>
<organism evidence="2 3">
    <name type="scientific">Halosolutus amylolyticus</name>
    <dbReference type="NCBI Taxonomy" id="2932267"/>
    <lineage>
        <taxon>Archaea</taxon>
        <taxon>Methanobacteriati</taxon>
        <taxon>Methanobacteriota</taxon>
        <taxon>Stenosarchaea group</taxon>
        <taxon>Halobacteria</taxon>
        <taxon>Halobacteriales</taxon>
        <taxon>Natrialbaceae</taxon>
        <taxon>Halosolutus</taxon>
    </lineage>
</organism>
<dbReference type="RefSeq" id="WP_250142695.1">
    <property type="nucleotide sequence ID" value="NZ_JALIQP010000008.1"/>
</dbReference>
<feature type="region of interest" description="Disordered" evidence="1">
    <location>
        <begin position="1"/>
        <end position="30"/>
    </location>
</feature>
<protein>
    <submittedName>
        <fullName evidence="2">Uncharacterized protein</fullName>
    </submittedName>
</protein>
<accession>A0ABD5PN31</accession>